<name>A0A939F1J8_9BACT</name>
<comment type="caution">
    <text evidence="1">The sequence shown here is derived from an EMBL/GenBank/DDBJ whole genome shotgun (WGS) entry which is preliminary data.</text>
</comment>
<dbReference type="PANTHER" id="PTHR33639:SF2">
    <property type="entry name" value="DUF393 DOMAIN-CONTAINING PROTEIN"/>
    <property type="match status" value="1"/>
</dbReference>
<evidence type="ECO:0000313" key="2">
    <source>
        <dbReference type="Proteomes" id="UP000664144"/>
    </source>
</evidence>
<accession>A0A939F1J8</accession>
<organism evidence="1 2">
    <name type="scientific">Hymenobacter telluris</name>
    <dbReference type="NCBI Taxonomy" id="2816474"/>
    <lineage>
        <taxon>Bacteria</taxon>
        <taxon>Pseudomonadati</taxon>
        <taxon>Bacteroidota</taxon>
        <taxon>Cytophagia</taxon>
        <taxon>Cytophagales</taxon>
        <taxon>Hymenobacteraceae</taxon>
        <taxon>Hymenobacter</taxon>
    </lineage>
</organism>
<dbReference type="AlphaFoldDB" id="A0A939F1J8"/>
<proteinExistence type="predicted"/>
<dbReference type="RefSeq" id="WP_206986957.1">
    <property type="nucleotide sequence ID" value="NZ_JAFLQZ010000030.1"/>
</dbReference>
<evidence type="ECO:0000313" key="1">
    <source>
        <dbReference type="EMBL" id="MBO0361051.1"/>
    </source>
</evidence>
<reference evidence="1" key="1">
    <citation type="submission" date="2021-03" db="EMBL/GenBank/DDBJ databases">
        <authorList>
            <person name="Kim M.K."/>
        </authorList>
    </citation>
    <scope>NUCLEOTIDE SEQUENCE</scope>
    <source>
        <strain evidence="1">BT186</strain>
    </source>
</reference>
<dbReference type="InterPro" id="IPR052927">
    <property type="entry name" value="DCC_oxidoreductase"/>
</dbReference>
<dbReference type="Pfam" id="PF04134">
    <property type="entry name" value="DCC1-like"/>
    <property type="match status" value="1"/>
</dbReference>
<dbReference type="InterPro" id="IPR007263">
    <property type="entry name" value="DCC1-like"/>
</dbReference>
<keyword evidence="2" id="KW-1185">Reference proteome</keyword>
<sequence length="134" mass="15393">MASPAAVILFDGVCNLCNGFVQFVINHDPAGRFQFTSLQSEAGRQLLAQHGIPAVIQPETVMLVENGRVYTHSTAALRVLRRLRGPWPLLYAGMLVPRLLRDWVYRFIARHRYQWFGRKESCWLPTPELKARFL</sequence>
<dbReference type="Proteomes" id="UP000664144">
    <property type="component" value="Unassembled WGS sequence"/>
</dbReference>
<gene>
    <name evidence="1" type="ORF">J0X19_24035</name>
</gene>
<protein>
    <submittedName>
        <fullName evidence="1">Thiol-disulfide oxidoreductase DCC family protein</fullName>
    </submittedName>
</protein>
<dbReference type="PANTHER" id="PTHR33639">
    <property type="entry name" value="THIOL-DISULFIDE OXIDOREDUCTASE DCC"/>
    <property type="match status" value="1"/>
</dbReference>
<dbReference type="GO" id="GO:0015035">
    <property type="term" value="F:protein-disulfide reductase activity"/>
    <property type="evidence" value="ECO:0007669"/>
    <property type="project" value="InterPro"/>
</dbReference>
<dbReference type="EMBL" id="JAFLQZ010000030">
    <property type="protein sequence ID" value="MBO0361051.1"/>
    <property type="molecule type" value="Genomic_DNA"/>
</dbReference>